<name>A0A5B7H6F8_PORTR</name>
<reference evidence="3 4" key="1">
    <citation type="submission" date="2019-05" db="EMBL/GenBank/DDBJ databases">
        <title>Another draft genome of Portunus trituberculatus and its Hox gene families provides insights of decapod evolution.</title>
        <authorList>
            <person name="Jeong J.-H."/>
            <person name="Song I."/>
            <person name="Kim S."/>
            <person name="Choi T."/>
            <person name="Kim D."/>
            <person name="Ryu S."/>
            <person name="Kim W."/>
        </authorList>
    </citation>
    <scope>NUCLEOTIDE SEQUENCE [LARGE SCALE GENOMIC DNA]</scope>
    <source>
        <tissue evidence="3">Muscle</tissue>
    </source>
</reference>
<dbReference type="Gene3D" id="3.90.180.10">
    <property type="entry name" value="Medium-chain alcohol dehydrogenases, catalytic domain"/>
    <property type="match status" value="1"/>
</dbReference>
<protein>
    <submittedName>
        <fullName evidence="3">Putative trans-2-enoyl-CoA reductase, mitochondrial</fullName>
    </submittedName>
</protein>
<evidence type="ECO:0000256" key="1">
    <source>
        <dbReference type="ARBA" id="ARBA00022857"/>
    </source>
</evidence>
<gene>
    <name evidence="3" type="ORF">E2C01_058550</name>
</gene>
<organism evidence="3 4">
    <name type="scientific">Portunus trituberculatus</name>
    <name type="common">Swimming crab</name>
    <name type="synonym">Neptunus trituberculatus</name>
    <dbReference type="NCBI Taxonomy" id="210409"/>
    <lineage>
        <taxon>Eukaryota</taxon>
        <taxon>Metazoa</taxon>
        <taxon>Ecdysozoa</taxon>
        <taxon>Arthropoda</taxon>
        <taxon>Crustacea</taxon>
        <taxon>Multicrustacea</taxon>
        <taxon>Malacostraca</taxon>
        <taxon>Eumalacostraca</taxon>
        <taxon>Eucarida</taxon>
        <taxon>Decapoda</taxon>
        <taxon>Pleocyemata</taxon>
        <taxon>Brachyura</taxon>
        <taxon>Eubrachyura</taxon>
        <taxon>Portunoidea</taxon>
        <taxon>Portunidae</taxon>
        <taxon>Portuninae</taxon>
        <taxon>Portunus</taxon>
    </lineage>
</organism>
<dbReference type="GO" id="GO:0006631">
    <property type="term" value="P:fatty acid metabolic process"/>
    <property type="evidence" value="ECO:0007669"/>
    <property type="project" value="TreeGrafter"/>
</dbReference>
<dbReference type="Proteomes" id="UP000324222">
    <property type="component" value="Unassembled WGS sequence"/>
</dbReference>
<accession>A0A5B7H6F8</accession>
<evidence type="ECO:0000313" key="4">
    <source>
        <dbReference type="Proteomes" id="UP000324222"/>
    </source>
</evidence>
<dbReference type="PANTHER" id="PTHR43981:SF2">
    <property type="entry name" value="ENOYL-[ACYL-CARRIER-PROTEIN] REDUCTASE, MITOCHONDRIAL"/>
    <property type="match status" value="1"/>
</dbReference>
<dbReference type="OrthoDB" id="7482721at2759"/>
<comment type="caution">
    <text evidence="3">The sequence shown here is derived from an EMBL/GenBank/DDBJ whole genome shotgun (WGS) entry which is preliminary data.</text>
</comment>
<keyword evidence="2" id="KW-0560">Oxidoreductase</keyword>
<evidence type="ECO:0000313" key="3">
    <source>
        <dbReference type="EMBL" id="MPC64434.1"/>
    </source>
</evidence>
<dbReference type="InterPro" id="IPR051034">
    <property type="entry name" value="Mito_Enoyl-ACP_Reductase"/>
</dbReference>
<dbReference type="GO" id="GO:0016491">
    <property type="term" value="F:oxidoreductase activity"/>
    <property type="evidence" value="ECO:0007669"/>
    <property type="project" value="UniProtKB-KW"/>
</dbReference>
<keyword evidence="4" id="KW-1185">Reference proteome</keyword>
<evidence type="ECO:0000256" key="2">
    <source>
        <dbReference type="ARBA" id="ARBA00023002"/>
    </source>
</evidence>
<proteinExistence type="predicted"/>
<dbReference type="PANTHER" id="PTHR43981">
    <property type="entry name" value="ENOYL-[ACYL-CARRIER-PROTEIN] REDUCTASE, MITOCHONDRIAL"/>
    <property type="match status" value="1"/>
</dbReference>
<dbReference type="AlphaFoldDB" id="A0A5B7H6F8"/>
<dbReference type="Gene3D" id="3.40.50.720">
    <property type="entry name" value="NAD(P)-binding Rossmann-like Domain"/>
    <property type="match status" value="1"/>
</dbReference>
<sequence>MVACLDSDVTLRGFWMTRWNKEHFNDSERQQMVDDLFQLAQSGKLKPPDNTLVPFADYIVALKNAMPKEGMLGKKQILLF</sequence>
<dbReference type="EMBL" id="VSRR010022093">
    <property type="protein sequence ID" value="MPC64434.1"/>
    <property type="molecule type" value="Genomic_DNA"/>
</dbReference>
<keyword evidence="1" id="KW-0521">NADP</keyword>
<dbReference type="GO" id="GO:0005739">
    <property type="term" value="C:mitochondrion"/>
    <property type="evidence" value="ECO:0007669"/>
    <property type="project" value="TreeGrafter"/>
</dbReference>